<gene>
    <name evidence="1" type="ORF">EUA07_15875</name>
</gene>
<name>A0A4Q2S8A5_9ACTN</name>
<organism evidence="1 2">
    <name type="scientific">Nocardioides ganghwensis</name>
    <dbReference type="NCBI Taxonomy" id="252230"/>
    <lineage>
        <taxon>Bacteria</taxon>
        <taxon>Bacillati</taxon>
        <taxon>Actinomycetota</taxon>
        <taxon>Actinomycetes</taxon>
        <taxon>Propionibacteriales</taxon>
        <taxon>Nocardioidaceae</taxon>
        <taxon>Nocardioides</taxon>
    </lineage>
</organism>
<dbReference type="OrthoDB" id="3746642at2"/>
<dbReference type="AlphaFoldDB" id="A0A4Q2S8A5"/>
<dbReference type="Proteomes" id="UP000293291">
    <property type="component" value="Unassembled WGS sequence"/>
</dbReference>
<sequence length="259" mass="29636">MDDEDYARQLHAILTAPPDPRISPGHLGDDWIDRGDGFGTDVKVTAIAVVPGEHGNQLDISYVLDLPDDVVVPREGSLLLPLDAEWREVSGYTEPEDYAPRIASRLVRHIPEHVRAHEQSRDDDRDLPARAEQHAMLLEVLAHEGQVDQQAPNRYVVRREGRQDLTVLVTPDQWERVIRRHGLRRTWLLEHFDELFASTPPEERFLVFWEGDVTTSTREKLPPAKRPFPPLSETRRRLAEARASGRDIGWFAYTPGSRD</sequence>
<dbReference type="EMBL" id="SDWU01000018">
    <property type="protein sequence ID" value="RYB99627.1"/>
    <property type="molecule type" value="Genomic_DNA"/>
</dbReference>
<protein>
    <submittedName>
        <fullName evidence="1">Uncharacterized protein</fullName>
    </submittedName>
</protein>
<proteinExistence type="predicted"/>
<reference evidence="1 2" key="1">
    <citation type="submission" date="2019-01" db="EMBL/GenBank/DDBJ databases">
        <title>Novel species of Nocardioides.</title>
        <authorList>
            <person name="Liu Q."/>
            <person name="Xin Y.-H."/>
        </authorList>
    </citation>
    <scope>NUCLEOTIDE SEQUENCE [LARGE SCALE GENOMIC DNA]</scope>
    <source>
        <strain evidence="1 2">CGMCC 4.6875</strain>
    </source>
</reference>
<dbReference type="RefSeq" id="WP_129456158.1">
    <property type="nucleotide sequence ID" value="NZ_JACXYX010000005.1"/>
</dbReference>
<keyword evidence="2" id="KW-1185">Reference proteome</keyword>
<evidence type="ECO:0000313" key="1">
    <source>
        <dbReference type="EMBL" id="RYB99627.1"/>
    </source>
</evidence>
<accession>A0A4Q2S8A5</accession>
<comment type="caution">
    <text evidence="1">The sequence shown here is derived from an EMBL/GenBank/DDBJ whole genome shotgun (WGS) entry which is preliminary data.</text>
</comment>
<evidence type="ECO:0000313" key="2">
    <source>
        <dbReference type="Proteomes" id="UP000293291"/>
    </source>
</evidence>